<organism evidence="1 2">
    <name type="scientific">Paenibacillus thiaminolyticus</name>
    <name type="common">Bacillus thiaminolyticus</name>
    <dbReference type="NCBI Taxonomy" id="49283"/>
    <lineage>
        <taxon>Bacteria</taxon>
        <taxon>Bacillati</taxon>
        <taxon>Bacillota</taxon>
        <taxon>Bacilli</taxon>
        <taxon>Bacillales</taxon>
        <taxon>Paenibacillaceae</taxon>
        <taxon>Paenibacillus</taxon>
    </lineage>
</organism>
<sequence length="317" mass="37181">MVISANIQQTERLNPKNDFLFKRLFGEEEGKKLLISLLNAILKREGARQITDVAILEDTKLARELVEDKEAVLDILCEIDGREKVNVEMQVRRFVRMDYRSLFYVGKLLTESLHYGEPYDRMQRSIGINILDHYYLPLEKYHSTFHLYEDDDRHYMLTDILEIHFIECPKFRQLPFDLHDPLHRWLRFLEQKATAEQLEELMMLDKVFKEAEDRLARLASDAETRRRYALREKALHDRASLLQDARTAGFQEGIEQGIERGIEQGFEQGIYQTALNMLREGLETTFISRITGLDGAQLERVRETMLLEPKSNGTSVN</sequence>
<name>A0AAP9DU03_PANTH</name>
<dbReference type="PANTHER" id="PTHR41317:SF1">
    <property type="entry name" value="PD-(D_E)XK NUCLEASE FAMILY TRANSPOSASE"/>
    <property type="match status" value="1"/>
</dbReference>
<dbReference type="EMBL" id="CP041405">
    <property type="protein sequence ID" value="QDM43893.1"/>
    <property type="molecule type" value="Genomic_DNA"/>
</dbReference>
<dbReference type="Proteomes" id="UP000315377">
    <property type="component" value="Chromosome"/>
</dbReference>
<dbReference type="InterPro" id="IPR010106">
    <property type="entry name" value="RpnA"/>
</dbReference>
<evidence type="ECO:0000313" key="1">
    <source>
        <dbReference type="EMBL" id="QDM43893.1"/>
    </source>
</evidence>
<evidence type="ECO:0000313" key="2">
    <source>
        <dbReference type="Proteomes" id="UP000315377"/>
    </source>
</evidence>
<protein>
    <submittedName>
        <fullName evidence="1">Rpn family recombination-promoting nuclease/putative transposase</fullName>
    </submittedName>
</protein>
<dbReference type="AlphaFoldDB" id="A0AAP9DU03"/>
<dbReference type="Pfam" id="PF12784">
    <property type="entry name" value="PDDEXK_2"/>
    <property type="match status" value="1"/>
</dbReference>
<dbReference type="PANTHER" id="PTHR41317">
    <property type="entry name" value="PD-(D_E)XK NUCLEASE FAMILY TRANSPOSASE"/>
    <property type="match status" value="1"/>
</dbReference>
<accession>A0AAP9DU03</accession>
<proteinExistence type="predicted"/>
<dbReference type="NCBIfam" id="TIGR01784">
    <property type="entry name" value="T_den_put_tspse"/>
    <property type="match status" value="1"/>
</dbReference>
<gene>
    <name evidence="1" type="ORF">FLT43_10550</name>
</gene>
<reference evidence="1 2" key="1">
    <citation type="submission" date="2019-07" db="EMBL/GenBank/DDBJ databases">
        <title>Paenibacillus thiaminolyticus NRRL B-4156.</title>
        <authorList>
            <person name="Hehnly C."/>
            <person name="Zhang L."/>
        </authorList>
    </citation>
    <scope>NUCLEOTIDE SEQUENCE [LARGE SCALE GENOMIC DNA]</scope>
    <source>
        <strain evidence="1 2">NRRL B-4156</strain>
    </source>
</reference>